<dbReference type="GO" id="GO:0034599">
    <property type="term" value="P:cellular response to oxidative stress"/>
    <property type="evidence" value="ECO:0007669"/>
    <property type="project" value="InterPro"/>
</dbReference>
<dbReference type="Proteomes" id="UP000183253">
    <property type="component" value="Unassembled WGS sequence"/>
</dbReference>
<gene>
    <name evidence="5" type="ORF">SAMN05444145_101295</name>
</gene>
<evidence type="ECO:0000256" key="2">
    <source>
        <dbReference type="ARBA" id="ARBA00022490"/>
    </source>
</evidence>
<evidence type="ECO:0000313" key="6">
    <source>
        <dbReference type="Proteomes" id="UP000183253"/>
    </source>
</evidence>
<dbReference type="EMBL" id="FNRI01000001">
    <property type="protein sequence ID" value="SEA01629.1"/>
    <property type="molecule type" value="Genomic_DNA"/>
</dbReference>
<keyword evidence="6" id="KW-1185">Reference proteome</keyword>
<dbReference type="STRING" id="1033731.SAMN05444145_101295"/>
<evidence type="ECO:0000256" key="1">
    <source>
        <dbReference type="ARBA" id="ARBA00004496"/>
    </source>
</evidence>
<protein>
    <recommendedName>
        <fullName evidence="4">Nitroreductase domain-containing protein</fullName>
    </recommendedName>
</protein>
<dbReference type="GO" id="GO:0016491">
    <property type="term" value="F:oxidoreductase activity"/>
    <property type="evidence" value="ECO:0007669"/>
    <property type="project" value="UniProtKB-KW"/>
</dbReference>
<keyword evidence="3" id="KW-0560">Oxidoreductase</keyword>
<evidence type="ECO:0000256" key="3">
    <source>
        <dbReference type="ARBA" id="ARBA00023002"/>
    </source>
</evidence>
<dbReference type="InterPro" id="IPR000415">
    <property type="entry name" value="Nitroreductase-like"/>
</dbReference>
<dbReference type="AlphaFoldDB" id="A0A1H3XQH0"/>
<dbReference type="PANTHER" id="PTHR43035:SF1">
    <property type="entry name" value="FATTY ACID REPRESSION MUTANT PROTEIN 2-RELATED"/>
    <property type="match status" value="1"/>
</dbReference>
<dbReference type="Pfam" id="PF00881">
    <property type="entry name" value="Nitroreductase"/>
    <property type="match status" value="1"/>
</dbReference>
<dbReference type="Gene3D" id="3.40.109.10">
    <property type="entry name" value="NADH Oxidase"/>
    <property type="match status" value="1"/>
</dbReference>
<dbReference type="InterPro" id="IPR033877">
    <property type="entry name" value="Frm2/Hbn1"/>
</dbReference>
<keyword evidence="2" id="KW-0963">Cytoplasm</keyword>
<accession>A0A1H3XQH0</accession>
<proteinExistence type="predicted"/>
<dbReference type="OrthoDB" id="9810617at2"/>
<feature type="domain" description="Nitroreductase" evidence="4">
    <location>
        <begin position="9"/>
        <end position="178"/>
    </location>
</feature>
<organism evidence="5 6">
    <name type="scientific">Alistipes timonensis JC136</name>
    <dbReference type="NCBI Taxonomy" id="1033731"/>
    <lineage>
        <taxon>Bacteria</taxon>
        <taxon>Pseudomonadati</taxon>
        <taxon>Bacteroidota</taxon>
        <taxon>Bacteroidia</taxon>
        <taxon>Bacteroidales</taxon>
        <taxon>Rikenellaceae</taxon>
        <taxon>Alistipes</taxon>
    </lineage>
</organism>
<evidence type="ECO:0000313" key="5">
    <source>
        <dbReference type="EMBL" id="SEA01629.1"/>
    </source>
</evidence>
<dbReference type="PANTHER" id="PTHR43035">
    <property type="entry name" value="FATTY ACID REPRESSION MUTANT PROTEIN 2-RELATED"/>
    <property type="match status" value="1"/>
</dbReference>
<dbReference type="CDD" id="cd02140">
    <property type="entry name" value="Frm2-like"/>
    <property type="match status" value="1"/>
</dbReference>
<name>A0A1H3XQH0_9BACT</name>
<dbReference type="GO" id="GO:0005737">
    <property type="term" value="C:cytoplasm"/>
    <property type="evidence" value="ECO:0007669"/>
    <property type="project" value="UniProtKB-SubCell"/>
</dbReference>
<reference evidence="5 6" key="1">
    <citation type="submission" date="2016-10" db="EMBL/GenBank/DDBJ databases">
        <authorList>
            <person name="de Groot N.N."/>
        </authorList>
    </citation>
    <scope>NUCLEOTIDE SEQUENCE [LARGE SCALE GENOMIC DNA]</scope>
    <source>
        <strain evidence="5 6">DSM 25383</strain>
    </source>
</reference>
<comment type="subcellular location">
    <subcellularLocation>
        <location evidence="1">Cytoplasm</location>
    </subcellularLocation>
</comment>
<dbReference type="FunFam" id="3.40.109.10:FF:000001">
    <property type="entry name" value="Nitroreductase family"/>
    <property type="match status" value="1"/>
</dbReference>
<dbReference type="InterPro" id="IPR029479">
    <property type="entry name" value="Nitroreductase"/>
</dbReference>
<sequence length="200" mass="23143">MERNLKEALRHRRSYYELAPQSPIDDVQIEEIVRFAVKHIPSAFNSQSARLVLLLHEHHKAFWELVKRTLQAIVPEKAFAATEKKIDGSFASGYGTVLYFEDTEIVKGLQEQFPRYADNFPVWSEHTSAMHQLAVWTMLEDAGFGASLQHYNPLIDNEVREHWGLPGQWRLIAQMPFGLPAGEPQEKSFEPLDERLRVFK</sequence>
<dbReference type="SUPFAM" id="SSF55469">
    <property type="entry name" value="FMN-dependent nitroreductase-like"/>
    <property type="match status" value="1"/>
</dbReference>
<dbReference type="RefSeq" id="WP_010259549.1">
    <property type="nucleotide sequence ID" value="NZ_CAEG01000002.1"/>
</dbReference>
<evidence type="ECO:0000259" key="4">
    <source>
        <dbReference type="Pfam" id="PF00881"/>
    </source>
</evidence>